<feature type="domain" description="PilZ" evidence="1">
    <location>
        <begin position="115"/>
        <end position="188"/>
    </location>
</feature>
<dbReference type="Proteomes" id="UP000239772">
    <property type="component" value="Unassembled WGS sequence"/>
</dbReference>
<accession>A0A2T1HRV1</accession>
<dbReference type="InterPro" id="IPR009875">
    <property type="entry name" value="PilZ_domain"/>
</dbReference>
<reference evidence="3" key="1">
    <citation type="submission" date="2018-03" db="EMBL/GenBank/DDBJ databases">
        <authorList>
            <person name="Sun L."/>
            <person name="Liu H."/>
            <person name="Chen W."/>
            <person name="Huang K."/>
            <person name="Liu W."/>
            <person name="Gao X."/>
        </authorList>
    </citation>
    <scope>NUCLEOTIDE SEQUENCE [LARGE SCALE GENOMIC DNA]</scope>
    <source>
        <strain evidence="3">SH9</strain>
    </source>
</reference>
<dbReference type="AlphaFoldDB" id="A0A2T1HRV1"/>
<proteinExistence type="predicted"/>
<dbReference type="RefSeq" id="WP_106337686.1">
    <property type="nucleotide sequence ID" value="NZ_PVZS01000014.1"/>
</dbReference>
<dbReference type="Pfam" id="PF07238">
    <property type="entry name" value="PilZ"/>
    <property type="match status" value="2"/>
</dbReference>
<evidence type="ECO:0000259" key="1">
    <source>
        <dbReference type="Pfam" id="PF07238"/>
    </source>
</evidence>
<name>A0A2T1HRV1_9HYPH</name>
<keyword evidence="3" id="KW-1185">Reference proteome</keyword>
<dbReference type="EMBL" id="PVZS01000014">
    <property type="protein sequence ID" value="PSC04391.1"/>
    <property type="molecule type" value="Genomic_DNA"/>
</dbReference>
<sequence>MQAIQVKPRALERRRHQRVKVALLGRFMLENRQEYPCQTVDMSPGGLALYAPVRGRVGERVVIYLEHLGRVEGVVVRDFERGFAVSLSATKRKQDKLASQLTWLANRHELGLPEDRRHERITPRLTGAIMRLGDGQEFGVRIIDVSLSGAAISTTVRPALGSPVTIGATHGKVVRHFEGGIAIEFSRSLNDCAFDENVQL</sequence>
<comment type="caution">
    <text evidence="2">The sequence shown here is derived from an EMBL/GenBank/DDBJ whole genome shotgun (WGS) entry which is preliminary data.</text>
</comment>
<evidence type="ECO:0000313" key="3">
    <source>
        <dbReference type="Proteomes" id="UP000239772"/>
    </source>
</evidence>
<organism evidence="2 3">
    <name type="scientific">Alsobacter soli</name>
    <dbReference type="NCBI Taxonomy" id="2109933"/>
    <lineage>
        <taxon>Bacteria</taxon>
        <taxon>Pseudomonadati</taxon>
        <taxon>Pseudomonadota</taxon>
        <taxon>Alphaproteobacteria</taxon>
        <taxon>Hyphomicrobiales</taxon>
        <taxon>Alsobacteraceae</taxon>
        <taxon>Alsobacter</taxon>
    </lineage>
</organism>
<dbReference type="SUPFAM" id="SSF141371">
    <property type="entry name" value="PilZ domain-like"/>
    <property type="match status" value="2"/>
</dbReference>
<dbReference type="GO" id="GO:0035438">
    <property type="term" value="F:cyclic-di-GMP binding"/>
    <property type="evidence" value="ECO:0007669"/>
    <property type="project" value="InterPro"/>
</dbReference>
<dbReference type="OrthoDB" id="9798164at2"/>
<dbReference type="Gene3D" id="2.40.10.220">
    <property type="entry name" value="predicted glycosyltransferase like domains"/>
    <property type="match status" value="2"/>
</dbReference>
<feature type="domain" description="PilZ" evidence="1">
    <location>
        <begin position="12"/>
        <end position="96"/>
    </location>
</feature>
<gene>
    <name evidence="2" type="ORF">SLNSH_14285</name>
</gene>
<protein>
    <submittedName>
        <fullName evidence="2">Pilus assembly protein PilZ</fullName>
    </submittedName>
</protein>
<evidence type="ECO:0000313" key="2">
    <source>
        <dbReference type="EMBL" id="PSC04391.1"/>
    </source>
</evidence>